<keyword evidence="3" id="KW-1185">Reference proteome</keyword>
<evidence type="ECO:0000313" key="2">
    <source>
        <dbReference type="EMBL" id="MCQ8276877.1"/>
    </source>
</evidence>
<keyword evidence="1" id="KW-0472">Membrane</keyword>
<gene>
    <name evidence="2" type="ORF">NFI95_00235</name>
</gene>
<evidence type="ECO:0000256" key="1">
    <source>
        <dbReference type="SAM" id="Phobius"/>
    </source>
</evidence>
<sequence>MPTQTGVDDVHAHPRHVGHRRLDLILALTAVFISAVSLYVAIEHGETERALVEANAQLVEANSWPFLQVEGSYSDKRETTIRVVNAGIGPAKLQSLEVLLDGKPVTDIAALLHACCGVSSDKAERHRQMPDGLAIYTLDHEVMRPGQSSVLINLPPPHADDGADATPPVGARFRAAANRISYRACYCSVFDTCWMSDLASLQPKPVAQCRTDIRSFNDDAE</sequence>
<accession>A0ABT1W1Y3</accession>
<name>A0ABT1W1Y3_9PROT</name>
<keyword evidence="1" id="KW-1133">Transmembrane helix</keyword>
<feature type="transmembrane region" description="Helical" evidence="1">
    <location>
        <begin position="24"/>
        <end position="42"/>
    </location>
</feature>
<organism evidence="2 3">
    <name type="scientific">Endosaccharibacter trunci</name>
    <dbReference type="NCBI Taxonomy" id="2812733"/>
    <lineage>
        <taxon>Bacteria</taxon>
        <taxon>Pseudomonadati</taxon>
        <taxon>Pseudomonadota</taxon>
        <taxon>Alphaproteobacteria</taxon>
        <taxon>Acetobacterales</taxon>
        <taxon>Acetobacteraceae</taxon>
        <taxon>Endosaccharibacter</taxon>
    </lineage>
</organism>
<dbReference type="Proteomes" id="UP001524587">
    <property type="component" value="Unassembled WGS sequence"/>
</dbReference>
<dbReference type="EMBL" id="JAMSKV010000001">
    <property type="protein sequence ID" value="MCQ8276877.1"/>
    <property type="molecule type" value="Genomic_DNA"/>
</dbReference>
<protein>
    <submittedName>
        <fullName evidence="2">Uncharacterized protein</fullName>
    </submittedName>
</protein>
<evidence type="ECO:0000313" key="3">
    <source>
        <dbReference type="Proteomes" id="UP001524587"/>
    </source>
</evidence>
<reference evidence="2 3" key="1">
    <citation type="submission" date="2022-06" db="EMBL/GenBank/DDBJ databases">
        <title>Endosaccharibacter gen. nov., sp. nov., endophytic bacteria isolated from sugarcane.</title>
        <authorList>
            <person name="Pitiwittayakul N."/>
            <person name="Yukphan P."/>
            <person name="Charoenyingcharoen P."/>
            <person name="Tanasupawat S."/>
        </authorList>
    </citation>
    <scope>NUCLEOTIDE SEQUENCE [LARGE SCALE GENOMIC DNA]</scope>
    <source>
        <strain evidence="2 3">KSS8</strain>
    </source>
</reference>
<proteinExistence type="predicted"/>
<comment type="caution">
    <text evidence="2">The sequence shown here is derived from an EMBL/GenBank/DDBJ whole genome shotgun (WGS) entry which is preliminary data.</text>
</comment>
<dbReference type="RefSeq" id="WP_422862324.1">
    <property type="nucleotide sequence ID" value="NZ_JAMSKV010000001.1"/>
</dbReference>
<keyword evidence="1" id="KW-0812">Transmembrane</keyword>